<dbReference type="EMBL" id="CP001719">
    <property type="protein sequence ID" value="ADC46451.1"/>
    <property type="molecule type" value="Genomic_DNA"/>
</dbReference>
<dbReference type="GO" id="GO:0140097">
    <property type="term" value="F:catalytic activity, acting on DNA"/>
    <property type="evidence" value="ECO:0007669"/>
    <property type="project" value="UniProtKB-ARBA"/>
</dbReference>
<dbReference type="InterPro" id="IPR001650">
    <property type="entry name" value="Helicase_C-like"/>
</dbReference>
<dbReference type="InterPro" id="IPR014001">
    <property type="entry name" value="Helicase_ATP-bd"/>
</dbReference>
<dbReference type="OrthoDB" id="372104at2157"/>
<dbReference type="HOGENOM" id="CLU_002025_0_0_2"/>
<proteinExistence type="inferred from homology"/>
<reference evidence="12 13" key="1">
    <citation type="journal article" date="2010" name="PLoS ONE">
        <title>The genome sequence of the rumen methanogen Methanobrevibacter ruminantium reveals new possibilities for controlling ruminant methane emissions.</title>
        <authorList>
            <person name="Leahy S.C."/>
            <person name="Kelly W.J."/>
            <person name="Altermann E."/>
            <person name="Ronimus R.S."/>
            <person name="Yeoman C.J."/>
            <person name="Pacheco D.M."/>
            <person name="Li D."/>
            <person name="Kong Z."/>
            <person name="McTavish S."/>
            <person name="Sang C."/>
            <person name="Lambie S.C."/>
            <person name="Janssen P.H."/>
            <person name="Dey D."/>
            <person name="Attwood G.T."/>
        </authorList>
    </citation>
    <scope>NUCLEOTIDE SEQUENCE [LARGE SCALE GENOMIC DNA]</scope>
    <source>
        <strain evidence="13">ATCC 35063 / DSM 1093 / JCM 13430 / OCM 146 / M1</strain>
    </source>
</reference>
<sequence>MIKKQTKTYSKKQIYKNLHPFVREWFENSFEDFTPAQKQSIPEIQKGKNILVSSPTGSGKTLTAFLSVINELTTLADKGELEDKVYCIYISPLKALDNDIERNLDTPLKEIEKIAGKPLNIRKSVRTGDTTQYQRNKMLKYPPHILITTPETLSILLVAPKFREKLSHVKYVIIDEIHSLAENKRGVHLSLSLERLQALIGGFVRIGLSATVSPLEEVARFLVGYEYGTERDCLLVDINYLKELDIEVISPVDDIVIADSEDTRLATYALLDDLIMEHKTSLIFTNTRSATERYVYNLKKLYGEHFNSNNIMAHHSSLSKELRLETEEKLKKGELKAVVSSTSLELGIDIGYIDLVILINSPKSVSRALQRIGRSGHRLHEKSKGRIIVTDRDELVECSVLLKNAKEGKIDNIKIPKNCLDVLSQHIYGMGIENPWDIDYAFDIIRKSYCYKDLSRDDYEDVLSYLAGEYVELEERYVYAKIWINYEENTFGKRGKLARMLYSTNIGTIPDHSAVIVKCDGEVIGKVEEDFMEKLKKGDSFVLGGRTYKFKYGKGMTINVSPASGPPSIPSWYSEQLPLAFDLAVDIQRFRYILDSKFQYGRSKEEIMEFLHDYLYVDDFAANSIYEYFNEQYLYAQIPHKQKLLVEYYTGFGGRKFVIFHSLFGRKTNDAIARAVAFLASDFNKRNITISITDNGFYLSSDGKMGALEALNRLNPQNFENILIKSLDKTETLASRFRHCAGRSLMTLRRYKGHEKSVGRQQVRGKILLKHIQEMDNNFPILKESRREATEDYMDIKNAKRVISWIDSGEMEIKTINTIIPTPFAFNLVSQGYLEVLHQDDKAEFTKRMHRAVLDKIKEEMDNQF</sequence>
<dbReference type="Pfam" id="PF19306">
    <property type="entry name" value="WHD_Lhr"/>
    <property type="match status" value="1"/>
</dbReference>
<dbReference type="AlphaFoldDB" id="D3E1P0"/>
<dbReference type="GO" id="GO:0006281">
    <property type="term" value="P:DNA repair"/>
    <property type="evidence" value="ECO:0007669"/>
    <property type="project" value="UniProtKB-KW"/>
</dbReference>
<dbReference type="InterPro" id="IPR052511">
    <property type="entry name" value="ATP-dep_Helicase"/>
</dbReference>
<keyword evidence="3" id="KW-0378">Hydrolase</keyword>
<dbReference type="PATRIC" id="fig|634498.28.peg.603"/>
<dbReference type="GO" id="GO:0016887">
    <property type="term" value="F:ATP hydrolysis activity"/>
    <property type="evidence" value="ECO:0007669"/>
    <property type="project" value="TreeGrafter"/>
</dbReference>
<dbReference type="PROSITE" id="PS51194">
    <property type="entry name" value="HELICASE_CTER"/>
    <property type="match status" value="1"/>
</dbReference>
<dbReference type="InterPro" id="IPR013701">
    <property type="entry name" value="Lhr-like_DEAD/DEAH_assoc"/>
</dbReference>
<evidence type="ECO:0000313" key="13">
    <source>
        <dbReference type="Proteomes" id="UP000008680"/>
    </source>
</evidence>
<dbReference type="PIRSF" id="PIRSF037307">
    <property type="entry name" value="Lhr-like_helic_prd"/>
    <property type="match status" value="1"/>
</dbReference>
<keyword evidence="2" id="KW-0227">DNA damage</keyword>
<dbReference type="SUPFAM" id="SSF52540">
    <property type="entry name" value="P-loop containing nucleoside triphosphate hydrolases"/>
    <property type="match status" value="1"/>
</dbReference>
<evidence type="ECO:0000256" key="9">
    <source>
        <dbReference type="ARBA" id="ARBA00093467"/>
    </source>
</evidence>
<evidence type="ECO:0000313" key="12">
    <source>
        <dbReference type="EMBL" id="ADC46451.1"/>
    </source>
</evidence>
<evidence type="ECO:0000256" key="3">
    <source>
        <dbReference type="ARBA" id="ARBA00022801"/>
    </source>
</evidence>
<evidence type="ECO:0000256" key="1">
    <source>
        <dbReference type="ARBA" id="ARBA00022741"/>
    </source>
</evidence>
<dbReference type="Pfam" id="PF00271">
    <property type="entry name" value="Helicase_C"/>
    <property type="match status" value="1"/>
</dbReference>
<evidence type="ECO:0000256" key="4">
    <source>
        <dbReference type="ARBA" id="ARBA00022806"/>
    </source>
</evidence>
<evidence type="ECO:0000259" key="10">
    <source>
        <dbReference type="PROSITE" id="PS51192"/>
    </source>
</evidence>
<accession>D3E1P0</accession>
<keyword evidence="7" id="KW-0234">DNA repair</keyword>
<keyword evidence="1" id="KW-0547">Nucleotide-binding</keyword>
<dbReference type="SMART" id="SM00490">
    <property type="entry name" value="HELICc"/>
    <property type="match status" value="1"/>
</dbReference>
<evidence type="ECO:0000256" key="6">
    <source>
        <dbReference type="ARBA" id="ARBA00023125"/>
    </source>
</evidence>
<dbReference type="Proteomes" id="UP000008680">
    <property type="component" value="Chromosome"/>
</dbReference>
<keyword evidence="4 12" id="KW-0347">Helicase</keyword>
<dbReference type="GO" id="GO:0005524">
    <property type="term" value="F:ATP binding"/>
    <property type="evidence" value="ECO:0007669"/>
    <property type="project" value="UniProtKB-KW"/>
</dbReference>
<dbReference type="Gene3D" id="3.40.50.300">
    <property type="entry name" value="P-loop containing nucleotide triphosphate hydrolases"/>
    <property type="match status" value="2"/>
</dbReference>
<dbReference type="InterPro" id="IPR011545">
    <property type="entry name" value="DEAD/DEAH_box_helicase_dom"/>
</dbReference>
<dbReference type="RefSeq" id="WP_012955402.1">
    <property type="nucleotide sequence ID" value="NC_013790.1"/>
</dbReference>
<gene>
    <name evidence="12" type="ordered locus">mru_0600</name>
</gene>
<dbReference type="GeneID" id="8770247"/>
<evidence type="ECO:0000256" key="5">
    <source>
        <dbReference type="ARBA" id="ARBA00022840"/>
    </source>
</evidence>
<dbReference type="InterPro" id="IPR017170">
    <property type="entry name" value="Lhr-like"/>
</dbReference>
<keyword evidence="6" id="KW-0238">DNA-binding</keyword>
<evidence type="ECO:0000259" key="11">
    <source>
        <dbReference type="PROSITE" id="PS51194"/>
    </source>
</evidence>
<dbReference type="Pfam" id="PF00270">
    <property type="entry name" value="DEAD"/>
    <property type="match status" value="1"/>
</dbReference>
<dbReference type="CDD" id="cd18796">
    <property type="entry name" value="SF2_C_LHR"/>
    <property type="match status" value="1"/>
</dbReference>
<feature type="domain" description="Helicase C-terminal" evidence="11">
    <location>
        <begin position="270"/>
        <end position="421"/>
    </location>
</feature>
<dbReference type="eggNOG" id="arCOG00557">
    <property type="taxonomic scope" value="Archaea"/>
</dbReference>
<name>D3E1P0_METRM</name>
<dbReference type="PANTHER" id="PTHR47962:SF6">
    <property type="entry name" value="LARGE HELICASE-RELATED PROTEIN"/>
    <property type="match status" value="1"/>
</dbReference>
<dbReference type="GO" id="GO:0004386">
    <property type="term" value="F:helicase activity"/>
    <property type="evidence" value="ECO:0007669"/>
    <property type="project" value="UniProtKB-KW"/>
</dbReference>
<dbReference type="InterPro" id="IPR003593">
    <property type="entry name" value="AAA+_ATPase"/>
</dbReference>
<feature type="domain" description="Helicase ATP-binding" evidence="10">
    <location>
        <begin position="41"/>
        <end position="230"/>
    </location>
</feature>
<dbReference type="PROSITE" id="PS51192">
    <property type="entry name" value="HELICASE_ATP_BIND_1"/>
    <property type="match status" value="1"/>
</dbReference>
<evidence type="ECO:0000256" key="8">
    <source>
        <dbReference type="ARBA" id="ARBA00023235"/>
    </source>
</evidence>
<comment type="similarity">
    <text evidence="9">Belongs to the Lhr helicase family. Lhr-Core subfamily.</text>
</comment>
<dbReference type="SMART" id="SM00382">
    <property type="entry name" value="AAA"/>
    <property type="match status" value="1"/>
</dbReference>
<dbReference type="Pfam" id="PF08494">
    <property type="entry name" value="DEAD_assoc"/>
    <property type="match status" value="1"/>
</dbReference>
<dbReference type="NCBIfam" id="NF010338">
    <property type="entry name" value="PRK13767.1"/>
    <property type="match status" value="1"/>
</dbReference>
<dbReference type="InterPro" id="IPR045628">
    <property type="entry name" value="Lhr_WH_dom"/>
</dbReference>
<dbReference type="PANTHER" id="PTHR47962">
    <property type="entry name" value="ATP-DEPENDENT HELICASE LHR-RELATED-RELATED"/>
    <property type="match status" value="1"/>
</dbReference>
<dbReference type="KEGG" id="mru:mru_0600"/>
<dbReference type="STRING" id="634498.mru_0600"/>
<dbReference type="InterPro" id="IPR027417">
    <property type="entry name" value="P-loop_NTPase"/>
</dbReference>
<dbReference type="GO" id="GO:0003677">
    <property type="term" value="F:DNA binding"/>
    <property type="evidence" value="ECO:0007669"/>
    <property type="project" value="UniProtKB-KW"/>
</dbReference>
<protein>
    <submittedName>
        <fullName evidence="12">DEAD/DEAH box helicase domain-containing protein</fullName>
    </submittedName>
</protein>
<dbReference type="CDD" id="cd17922">
    <property type="entry name" value="DEXHc_LHR-like"/>
    <property type="match status" value="1"/>
</dbReference>
<evidence type="ECO:0000256" key="7">
    <source>
        <dbReference type="ARBA" id="ARBA00023204"/>
    </source>
</evidence>
<keyword evidence="5" id="KW-0067">ATP-binding</keyword>
<dbReference type="SMART" id="SM00487">
    <property type="entry name" value="DEXDc"/>
    <property type="match status" value="1"/>
</dbReference>
<keyword evidence="13" id="KW-1185">Reference proteome</keyword>
<organism evidence="12 13">
    <name type="scientific">Methanobrevibacter ruminantium (strain ATCC 35063 / DSM 1093 / JCM 13430 / OCM 146 / M1)</name>
    <name type="common">Methanobacterium ruminantium</name>
    <dbReference type="NCBI Taxonomy" id="634498"/>
    <lineage>
        <taxon>Archaea</taxon>
        <taxon>Methanobacteriati</taxon>
        <taxon>Methanobacteriota</taxon>
        <taxon>Methanomada group</taxon>
        <taxon>Methanobacteria</taxon>
        <taxon>Methanobacteriales</taxon>
        <taxon>Methanobacteriaceae</taxon>
        <taxon>Methanobrevibacter</taxon>
    </lineage>
</organism>
<evidence type="ECO:0000256" key="2">
    <source>
        <dbReference type="ARBA" id="ARBA00022763"/>
    </source>
</evidence>
<keyword evidence="8" id="KW-0413">Isomerase</keyword>